<feature type="region of interest" description="Disordered" evidence="1">
    <location>
        <begin position="104"/>
        <end position="124"/>
    </location>
</feature>
<comment type="caution">
    <text evidence="2">The sequence shown here is derived from an EMBL/GenBank/DDBJ whole genome shotgun (WGS) entry which is preliminary data.</text>
</comment>
<sequence length="169" mass="18858">MEMKLEGNFNLEDGNSLLTPKHPLTLKRAKVEALKKRVNEEKAKYLNSIRVTRAMTLNNLRTSLPHVFQALMGFSSAYAQSLEAILSRPEPVDCDAEFSPIRERTTPTINTGDPHSVKVPPLHLWRPPSTPGMTEVVTEGGGAAFKVVVAGGDSGHQWWWSSFDFEWVL</sequence>
<protein>
    <submittedName>
        <fullName evidence="2">Uncharacterized protein</fullName>
    </submittedName>
</protein>
<organism evidence="2 3">
    <name type="scientific">Rhododendron williamsianum</name>
    <dbReference type="NCBI Taxonomy" id="262921"/>
    <lineage>
        <taxon>Eukaryota</taxon>
        <taxon>Viridiplantae</taxon>
        <taxon>Streptophyta</taxon>
        <taxon>Embryophyta</taxon>
        <taxon>Tracheophyta</taxon>
        <taxon>Spermatophyta</taxon>
        <taxon>Magnoliopsida</taxon>
        <taxon>eudicotyledons</taxon>
        <taxon>Gunneridae</taxon>
        <taxon>Pentapetalae</taxon>
        <taxon>asterids</taxon>
        <taxon>Ericales</taxon>
        <taxon>Ericaceae</taxon>
        <taxon>Ericoideae</taxon>
        <taxon>Rhodoreae</taxon>
        <taxon>Rhododendron</taxon>
    </lineage>
</organism>
<dbReference type="PANTHER" id="PTHR21450:SF21">
    <property type="entry name" value="REDUCTASE SUBUNIT C, PUTATIVE (DUF630 AND DUF632)-RELATED"/>
    <property type="match status" value="1"/>
</dbReference>
<feature type="non-terminal residue" evidence="2">
    <location>
        <position position="1"/>
    </location>
</feature>
<evidence type="ECO:0000313" key="2">
    <source>
        <dbReference type="EMBL" id="KAE9458975.1"/>
    </source>
</evidence>
<dbReference type="Proteomes" id="UP000428333">
    <property type="component" value="Linkage Group LG05"/>
</dbReference>
<dbReference type="PANTHER" id="PTHR21450">
    <property type="entry name" value="PROTEIN ALTERED PHOSPHATE STARVATION RESPONSE 1"/>
    <property type="match status" value="1"/>
</dbReference>
<dbReference type="OrthoDB" id="1919226at2759"/>
<evidence type="ECO:0000313" key="3">
    <source>
        <dbReference type="Proteomes" id="UP000428333"/>
    </source>
</evidence>
<proteinExistence type="predicted"/>
<evidence type="ECO:0000256" key="1">
    <source>
        <dbReference type="SAM" id="MobiDB-lite"/>
    </source>
</evidence>
<dbReference type="AlphaFoldDB" id="A0A6A4LMF4"/>
<gene>
    <name evidence="2" type="ORF">C3L33_09138</name>
</gene>
<name>A0A6A4LMF4_9ERIC</name>
<reference evidence="2 3" key="1">
    <citation type="journal article" date="2019" name="Genome Biol. Evol.">
        <title>The Rhododendron genome and chromosomal organization provide insight into shared whole-genome duplications across the heath family (Ericaceae).</title>
        <authorList>
            <person name="Soza V.L."/>
            <person name="Lindsley D."/>
            <person name="Waalkes A."/>
            <person name="Ramage E."/>
            <person name="Patwardhan R.P."/>
            <person name="Burton J.N."/>
            <person name="Adey A."/>
            <person name="Kumar A."/>
            <person name="Qiu R."/>
            <person name="Shendure J."/>
            <person name="Hall B."/>
        </authorList>
    </citation>
    <scope>NUCLEOTIDE SEQUENCE [LARGE SCALE GENOMIC DNA]</scope>
    <source>
        <strain evidence="2">RSF 1966-606</strain>
    </source>
</reference>
<dbReference type="EMBL" id="QEFC01001221">
    <property type="protein sequence ID" value="KAE9458975.1"/>
    <property type="molecule type" value="Genomic_DNA"/>
</dbReference>
<accession>A0A6A4LMF4</accession>
<keyword evidence="3" id="KW-1185">Reference proteome</keyword>